<name>A0A150LH19_9BACL</name>
<sequence>MHRLKSVIQAFQKLMNEQKNEQALQEWLLQAEGSKIHEIQQFTHTYDPI</sequence>
<gene>
    <name evidence="1" type="ORF">B4119_0908</name>
</gene>
<proteinExistence type="predicted"/>
<reference evidence="1 2" key="1">
    <citation type="submission" date="2016-01" db="EMBL/GenBank/DDBJ databases">
        <title>Draft Genome Sequences of Seven Thermophilic Sporeformers Isolated from Foods.</title>
        <authorList>
            <person name="Berendsen E.M."/>
            <person name="Wells-Bennik M.H."/>
            <person name="Krawcyk A.O."/>
            <person name="De Jong A."/>
            <person name="Holsappel S."/>
            <person name="Eijlander R.T."/>
            <person name="Kuipers O.P."/>
        </authorList>
    </citation>
    <scope>NUCLEOTIDE SEQUENCE [LARGE SCALE GENOMIC DNA]</scope>
    <source>
        <strain evidence="1 2">B4119</strain>
    </source>
</reference>
<dbReference type="Proteomes" id="UP000075455">
    <property type="component" value="Unassembled WGS sequence"/>
</dbReference>
<comment type="caution">
    <text evidence="1">The sequence shown here is derived from an EMBL/GenBank/DDBJ whole genome shotgun (WGS) entry which is preliminary data.</text>
</comment>
<dbReference type="AlphaFoldDB" id="A0A150LH19"/>
<dbReference type="PATRIC" id="fig|81408.3.peg.54"/>
<organism evidence="1 2">
    <name type="scientific">Saccharococcus caldoxylosilyticus</name>
    <dbReference type="NCBI Taxonomy" id="81408"/>
    <lineage>
        <taxon>Bacteria</taxon>
        <taxon>Bacillati</taxon>
        <taxon>Bacillota</taxon>
        <taxon>Bacilli</taxon>
        <taxon>Bacillales</taxon>
        <taxon>Anoxybacillaceae</taxon>
        <taxon>Saccharococcus</taxon>
    </lineage>
</organism>
<evidence type="ECO:0000313" key="2">
    <source>
        <dbReference type="Proteomes" id="UP000075455"/>
    </source>
</evidence>
<protein>
    <submittedName>
        <fullName evidence="1">Uncharacterized protein</fullName>
    </submittedName>
</protein>
<dbReference type="EMBL" id="LQYS01000077">
    <property type="protein sequence ID" value="KYD11540.1"/>
    <property type="molecule type" value="Genomic_DNA"/>
</dbReference>
<evidence type="ECO:0000313" key="1">
    <source>
        <dbReference type="EMBL" id="KYD11540.1"/>
    </source>
</evidence>
<accession>A0A150LH19</accession>